<evidence type="ECO:0000313" key="2">
    <source>
        <dbReference type="Proteomes" id="UP000032352"/>
    </source>
</evidence>
<accession>A0AAF0CB69</accession>
<reference evidence="1 2" key="1">
    <citation type="journal article" date="2015" name="Genome Announc.">
        <title>Draft Genome Sequences of Marine Isolates of Thalassomonas viridans and Thalassomonas actiniarum.</title>
        <authorList>
            <person name="Olonade I."/>
            <person name="van Zyl L.J."/>
            <person name="Trindade M."/>
        </authorList>
    </citation>
    <scope>NUCLEOTIDE SEQUENCE [LARGE SCALE GENOMIC DNA]</scope>
    <source>
        <strain evidence="1 2">XOM25</strain>
    </source>
</reference>
<sequence length="75" mass="8743">MMRSQERVQEGRQARMLAEIANRLNGTPVVFTCVYKRQEQINQYRRGWNGVSQVDINTALNCIQGNKSIHHIKQE</sequence>
<dbReference type="KEGG" id="tvd:SG34_010500"/>
<evidence type="ECO:0000313" key="1">
    <source>
        <dbReference type="EMBL" id="WDE07276.1"/>
    </source>
</evidence>
<proteinExistence type="predicted"/>
<gene>
    <name evidence="1" type="ORF">SG34_010500</name>
</gene>
<dbReference type="EMBL" id="CP059733">
    <property type="protein sequence ID" value="WDE07276.1"/>
    <property type="molecule type" value="Genomic_DNA"/>
</dbReference>
<name>A0AAF0CB69_9GAMM</name>
<organism evidence="1 2">
    <name type="scientific">Thalassomonas viridans</name>
    <dbReference type="NCBI Taxonomy" id="137584"/>
    <lineage>
        <taxon>Bacteria</taxon>
        <taxon>Pseudomonadati</taxon>
        <taxon>Pseudomonadota</taxon>
        <taxon>Gammaproteobacteria</taxon>
        <taxon>Alteromonadales</taxon>
        <taxon>Colwelliaceae</taxon>
        <taxon>Thalassomonas</taxon>
    </lineage>
</organism>
<dbReference type="RefSeq" id="WP_152647363.1">
    <property type="nucleotide sequence ID" value="NZ_CP059733.1"/>
</dbReference>
<reference evidence="1 2" key="2">
    <citation type="journal article" date="2022" name="Mar. Drugs">
        <title>Bioassay-Guided Fractionation Leads to the Detection of Cholic Acid Generated by the Rare Thalassomonas sp.</title>
        <authorList>
            <person name="Pheiffer F."/>
            <person name="Schneider Y.K."/>
            <person name="Hansen E.H."/>
            <person name="Andersen J.H."/>
            <person name="Isaksson J."/>
            <person name="Busche T."/>
            <person name="R C."/>
            <person name="Kalinowski J."/>
            <person name="Zyl L.V."/>
            <person name="Trindade M."/>
        </authorList>
    </citation>
    <scope>NUCLEOTIDE SEQUENCE [LARGE SCALE GENOMIC DNA]</scope>
    <source>
        <strain evidence="1 2">XOM25</strain>
    </source>
</reference>
<keyword evidence="2" id="KW-1185">Reference proteome</keyword>
<protein>
    <submittedName>
        <fullName evidence="1">Uncharacterized protein</fullName>
    </submittedName>
</protein>
<dbReference type="Proteomes" id="UP000032352">
    <property type="component" value="Chromosome"/>
</dbReference>
<dbReference type="AlphaFoldDB" id="A0AAF0CB69"/>